<evidence type="ECO:0000313" key="4">
    <source>
        <dbReference type="EMBL" id="KKU01651.1"/>
    </source>
</evidence>
<gene>
    <name evidence="4" type="ORF">UX05_C0018G0003</name>
</gene>
<proteinExistence type="predicted"/>
<dbReference type="GO" id="GO:0005507">
    <property type="term" value="F:copper ion binding"/>
    <property type="evidence" value="ECO:0007669"/>
    <property type="project" value="InterPro"/>
</dbReference>
<evidence type="ECO:0000313" key="5">
    <source>
        <dbReference type="Proteomes" id="UP000034264"/>
    </source>
</evidence>
<dbReference type="SUPFAM" id="SSF49503">
    <property type="entry name" value="Cupredoxins"/>
    <property type="match status" value="1"/>
</dbReference>
<keyword evidence="2" id="KW-0186">Copper</keyword>
<evidence type="ECO:0000256" key="1">
    <source>
        <dbReference type="ARBA" id="ARBA00022723"/>
    </source>
</evidence>
<dbReference type="AlphaFoldDB" id="A0A0G1M0E9"/>
<evidence type="ECO:0000259" key="3">
    <source>
        <dbReference type="Pfam" id="PF00127"/>
    </source>
</evidence>
<reference evidence="4 5" key="1">
    <citation type="journal article" date="2015" name="Nature">
        <title>rRNA introns, odd ribosomes, and small enigmatic genomes across a large radiation of phyla.</title>
        <authorList>
            <person name="Brown C.T."/>
            <person name="Hug L.A."/>
            <person name="Thomas B.C."/>
            <person name="Sharon I."/>
            <person name="Castelle C.J."/>
            <person name="Singh A."/>
            <person name="Wilkins M.J."/>
            <person name="Williams K.H."/>
            <person name="Banfield J.F."/>
        </authorList>
    </citation>
    <scope>NUCLEOTIDE SEQUENCE [LARGE SCALE GENOMIC DNA]</scope>
</reference>
<dbReference type="PANTHER" id="PTHR36507:SF1">
    <property type="entry name" value="BLL1555 PROTEIN"/>
    <property type="match status" value="1"/>
</dbReference>
<protein>
    <submittedName>
        <fullName evidence="4">Blue (Type 1) copper domain protein</fullName>
    </submittedName>
</protein>
<dbReference type="InterPro" id="IPR052721">
    <property type="entry name" value="ET_Amicyanin"/>
</dbReference>
<feature type="domain" description="Blue (type 1) copper" evidence="3">
    <location>
        <begin position="50"/>
        <end position="113"/>
    </location>
</feature>
<comment type="caution">
    <text evidence="4">The sequence shown here is derived from an EMBL/GenBank/DDBJ whole genome shotgun (WGS) entry which is preliminary data.</text>
</comment>
<dbReference type="Proteomes" id="UP000034264">
    <property type="component" value="Unassembled WGS sequence"/>
</dbReference>
<dbReference type="EMBL" id="LCKS01000018">
    <property type="protein sequence ID" value="KKU01651.1"/>
    <property type="molecule type" value="Genomic_DNA"/>
</dbReference>
<evidence type="ECO:0000256" key="2">
    <source>
        <dbReference type="ARBA" id="ARBA00023008"/>
    </source>
</evidence>
<dbReference type="GO" id="GO:0009055">
    <property type="term" value="F:electron transfer activity"/>
    <property type="evidence" value="ECO:0007669"/>
    <property type="project" value="InterPro"/>
</dbReference>
<accession>A0A0G1M0E9</accession>
<dbReference type="PANTHER" id="PTHR36507">
    <property type="entry name" value="BLL1555 PROTEIN"/>
    <property type="match status" value="1"/>
</dbReference>
<dbReference type="InterPro" id="IPR008972">
    <property type="entry name" value="Cupredoxin"/>
</dbReference>
<keyword evidence="1" id="KW-0479">Metal-binding</keyword>
<dbReference type="Pfam" id="PF00127">
    <property type="entry name" value="Copper-bind"/>
    <property type="match status" value="1"/>
</dbReference>
<organism evidence="4 5">
    <name type="scientific">Candidatus Amesbacteria bacterium GW2011_GWC2_45_19</name>
    <dbReference type="NCBI Taxonomy" id="1618366"/>
    <lineage>
        <taxon>Bacteria</taxon>
        <taxon>Candidatus Amesiibacteriota</taxon>
    </lineage>
</organism>
<name>A0A0G1M0E9_9BACT</name>
<dbReference type="Gene3D" id="2.60.40.420">
    <property type="entry name" value="Cupredoxins - blue copper proteins"/>
    <property type="match status" value="1"/>
</dbReference>
<sequence length="128" mass="13067">MNTKVILGGVAVLAVIGVGAVFLGRSSQPTSQPTQSESSTPAVVLTASGFAPQSVTVAVGTKVTWTNNSGATATVNSVNHPTHLAYSPLNLGSFGGGETLSLVFDRPGTYKYHNHLNASQTGVVVVDQ</sequence>
<dbReference type="InterPro" id="IPR000923">
    <property type="entry name" value="BlueCu_1"/>
</dbReference>